<comment type="caution">
    <text evidence="2">The sequence shown here is derived from an EMBL/GenBank/DDBJ whole genome shotgun (WGS) entry which is preliminary data.</text>
</comment>
<evidence type="ECO:0000256" key="1">
    <source>
        <dbReference type="SAM" id="SignalP"/>
    </source>
</evidence>
<dbReference type="AlphaFoldDB" id="A0A371PS10"/>
<name>A0A371PS10_STRIH</name>
<accession>A0A371PS10</accession>
<evidence type="ECO:0000313" key="3">
    <source>
        <dbReference type="Proteomes" id="UP000262477"/>
    </source>
</evidence>
<dbReference type="Proteomes" id="UP000262477">
    <property type="component" value="Unassembled WGS sequence"/>
</dbReference>
<evidence type="ECO:0000313" key="2">
    <source>
        <dbReference type="EMBL" id="REK85294.1"/>
    </source>
</evidence>
<feature type="chain" id="PRO_5017085659" description="DUF4430 domain-containing protein" evidence="1">
    <location>
        <begin position="32"/>
        <end position="150"/>
    </location>
</feature>
<organism evidence="2 3">
    <name type="scientific">Streptomyces inhibens</name>
    <dbReference type="NCBI Taxonomy" id="2293571"/>
    <lineage>
        <taxon>Bacteria</taxon>
        <taxon>Bacillati</taxon>
        <taxon>Actinomycetota</taxon>
        <taxon>Actinomycetes</taxon>
        <taxon>Kitasatosporales</taxon>
        <taxon>Streptomycetaceae</taxon>
        <taxon>Streptomyces</taxon>
    </lineage>
</organism>
<dbReference type="OrthoDB" id="4247912at2"/>
<keyword evidence="1" id="KW-0732">Signal</keyword>
<gene>
    <name evidence="2" type="ORF">DY245_38640</name>
</gene>
<protein>
    <recommendedName>
        <fullName evidence="4">DUF4430 domain-containing protein</fullName>
    </recommendedName>
</protein>
<dbReference type="RefSeq" id="WP_128511759.1">
    <property type="nucleotide sequence ID" value="NZ_QUAC01000446.1"/>
</dbReference>
<proteinExistence type="predicted"/>
<feature type="signal peptide" evidence="1">
    <location>
        <begin position="1"/>
        <end position="31"/>
    </location>
</feature>
<dbReference type="EMBL" id="QUAC01000446">
    <property type="protein sequence ID" value="REK85294.1"/>
    <property type="molecule type" value="Genomic_DNA"/>
</dbReference>
<sequence length="150" mass="15535">MPSALARKAAPVTAAGIAFALALAVAPPAAAIGPTASVRVKVTGGAFTASVGTGTEARFVFGGFYCAAGDGSPTPLTALVDADERFDFGVQARWDAATQDFVVTSIHGDFADDSKKWNAYVNEKKIKTGPCGTAIKDNDKVRWTLEAPKK</sequence>
<reference evidence="2 3" key="1">
    <citation type="submission" date="2018-08" db="EMBL/GenBank/DDBJ databases">
        <title>Streptomyces NEAU-D10 sp. nov., a novel Actinomycete isolated from soil.</title>
        <authorList>
            <person name="Jin L."/>
        </authorList>
    </citation>
    <scope>NUCLEOTIDE SEQUENCE [LARGE SCALE GENOMIC DNA]</scope>
    <source>
        <strain evidence="2 3">NEAU-D10</strain>
    </source>
</reference>
<evidence type="ECO:0008006" key="4">
    <source>
        <dbReference type="Google" id="ProtNLM"/>
    </source>
</evidence>
<keyword evidence="3" id="KW-1185">Reference proteome</keyword>